<dbReference type="EMBL" id="BQMJ01000005">
    <property type="protein sequence ID" value="GJQ08948.1"/>
    <property type="molecule type" value="Genomic_DNA"/>
</dbReference>
<evidence type="ECO:0000313" key="10">
    <source>
        <dbReference type="Proteomes" id="UP001061958"/>
    </source>
</evidence>
<dbReference type="SMART" id="SM00184">
    <property type="entry name" value="RING"/>
    <property type="match status" value="1"/>
</dbReference>
<dbReference type="InterPro" id="IPR003137">
    <property type="entry name" value="PA_domain"/>
</dbReference>
<evidence type="ECO:0000256" key="6">
    <source>
        <dbReference type="SAM" id="Phobius"/>
    </source>
</evidence>
<evidence type="ECO:0000256" key="1">
    <source>
        <dbReference type="ARBA" id="ARBA00004370"/>
    </source>
</evidence>
<evidence type="ECO:0000256" key="3">
    <source>
        <dbReference type="ARBA" id="ARBA00022989"/>
    </source>
</evidence>
<dbReference type="InterPro" id="IPR046450">
    <property type="entry name" value="PA_dom_sf"/>
</dbReference>
<dbReference type="InterPro" id="IPR013083">
    <property type="entry name" value="Znf_RING/FYVE/PHD"/>
</dbReference>
<dbReference type="AlphaFoldDB" id="A0A9C7UMT5"/>
<dbReference type="InterPro" id="IPR001841">
    <property type="entry name" value="Znf_RING"/>
</dbReference>
<keyword evidence="4 6" id="KW-0472">Membrane</keyword>
<dbReference type="Gene3D" id="3.50.30.30">
    <property type="match status" value="1"/>
</dbReference>
<feature type="transmembrane region" description="Helical" evidence="6">
    <location>
        <begin position="265"/>
        <end position="289"/>
    </location>
</feature>
<evidence type="ECO:0000313" key="9">
    <source>
        <dbReference type="EMBL" id="GJQ08948.1"/>
    </source>
</evidence>
<feature type="signal peptide" evidence="7">
    <location>
        <begin position="1"/>
        <end position="27"/>
    </location>
</feature>
<dbReference type="Gene3D" id="3.30.40.10">
    <property type="entry name" value="Zinc/RING finger domain, C3HC4 (zinc finger)"/>
    <property type="match status" value="1"/>
</dbReference>
<dbReference type="InterPro" id="IPR051826">
    <property type="entry name" value="E3_ubiquitin-ligase_domain"/>
</dbReference>
<evidence type="ECO:0000256" key="4">
    <source>
        <dbReference type="ARBA" id="ARBA00023136"/>
    </source>
</evidence>
<organism evidence="9 10">
    <name type="scientific">Galdieria partita</name>
    <dbReference type="NCBI Taxonomy" id="83374"/>
    <lineage>
        <taxon>Eukaryota</taxon>
        <taxon>Rhodophyta</taxon>
        <taxon>Bangiophyceae</taxon>
        <taxon>Galdieriales</taxon>
        <taxon>Galdieriaceae</taxon>
        <taxon>Galdieria</taxon>
    </lineage>
</organism>
<dbReference type="CDD" id="cd16454">
    <property type="entry name" value="RING-H2_PA-TM-RING"/>
    <property type="match status" value="1"/>
</dbReference>
<evidence type="ECO:0000259" key="8">
    <source>
        <dbReference type="PROSITE" id="PS50089"/>
    </source>
</evidence>
<reference evidence="9" key="1">
    <citation type="journal article" date="2022" name="Proc. Natl. Acad. Sci. U.S.A.">
        <title>Life cycle and functional genomics of the unicellular red alga Galdieria for elucidating algal and plant evolution and industrial use.</title>
        <authorList>
            <person name="Hirooka S."/>
            <person name="Itabashi T."/>
            <person name="Ichinose T.M."/>
            <person name="Onuma R."/>
            <person name="Fujiwara T."/>
            <person name="Yamashita S."/>
            <person name="Jong L.W."/>
            <person name="Tomita R."/>
            <person name="Iwane A.H."/>
            <person name="Miyagishima S.Y."/>
        </authorList>
    </citation>
    <scope>NUCLEOTIDE SEQUENCE</scope>
    <source>
        <strain evidence="9">NBRC 102759</strain>
    </source>
</reference>
<dbReference type="PANTHER" id="PTHR22765">
    <property type="entry name" value="RING FINGER AND PROTEASE ASSOCIATED DOMAIN-CONTAINING"/>
    <property type="match status" value="1"/>
</dbReference>
<evidence type="ECO:0000256" key="2">
    <source>
        <dbReference type="ARBA" id="ARBA00022692"/>
    </source>
</evidence>
<protein>
    <recommendedName>
        <fullName evidence="8">RING-type domain-containing protein</fullName>
    </recommendedName>
</protein>
<keyword evidence="3 6" id="KW-1133">Transmembrane helix</keyword>
<keyword evidence="5" id="KW-0862">Zinc</keyword>
<dbReference type="Pfam" id="PF13639">
    <property type="entry name" value="zf-RING_2"/>
    <property type="match status" value="1"/>
</dbReference>
<comment type="caution">
    <text evidence="9">The sequence shown here is derived from an EMBL/GenBank/DDBJ whole genome shotgun (WGS) entry which is preliminary data.</text>
</comment>
<dbReference type="SUPFAM" id="SSF52025">
    <property type="entry name" value="PA domain"/>
    <property type="match status" value="1"/>
</dbReference>
<evidence type="ECO:0000256" key="7">
    <source>
        <dbReference type="SAM" id="SignalP"/>
    </source>
</evidence>
<sequence length="411" mass="46398">MNTASSWNKLFSSTILLLLIYLNEGGALLLESKDCGLVKVISHSGAVFGPNPDEFPVLNKPLFLLTETGEQINDFSVSLSRLGEVVSDLRSNLEVEQGFAEEHPSLLVERRVEDWKNVLRKWKLFGNDVPETLTSKQEDTDQGSGAVAEEFLKFGCEPLKLSDNIKGTILVVARGGCFFYEKTLYAEAAGAVAVVVVNGKREPPVRMRSPLQYDKPLKAPSIPTILVSWEDFYQTIVPCYRSKTPMFASIDSRGSKSPVFDSNDALNWAMLKAMFFWIIFQFAVNIFRYRRQTRNLNKRISAVQSLPQYVYHEANPSYANSHMNRRLCIHMGHENILEGNQGICAICLESLIEDEVVRKFQCGHIFHKDCIDPWLLQSNLCPTCKRNVLGLPLPNSRVTLSEPEMDVRLDD</sequence>
<reference evidence="9" key="2">
    <citation type="submission" date="2022-01" db="EMBL/GenBank/DDBJ databases">
        <authorList>
            <person name="Hirooka S."/>
            <person name="Miyagishima S.Y."/>
        </authorList>
    </citation>
    <scope>NUCLEOTIDE SEQUENCE</scope>
    <source>
        <strain evidence="9">NBRC 102759</strain>
    </source>
</reference>
<dbReference type="Pfam" id="PF02225">
    <property type="entry name" value="PA"/>
    <property type="match status" value="1"/>
</dbReference>
<keyword evidence="10" id="KW-1185">Reference proteome</keyword>
<dbReference type="GO" id="GO:0008270">
    <property type="term" value="F:zinc ion binding"/>
    <property type="evidence" value="ECO:0007669"/>
    <property type="project" value="UniProtKB-KW"/>
</dbReference>
<dbReference type="GO" id="GO:0006511">
    <property type="term" value="P:ubiquitin-dependent protein catabolic process"/>
    <property type="evidence" value="ECO:0007669"/>
    <property type="project" value="TreeGrafter"/>
</dbReference>
<proteinExistence type="predicted"/>
<evidence type="ECO:0000256" key="5">
    <source>
        <dbReference type="PROSITE-ProRule" id="PRU00175"/>
    </source>
</evidence>
<dbReference type="GO" id="GO:0061630">
    <property type="term" value="F:ubiquitin protein ligase activity"/>
    <property type="evidence" value="ECO:0007669"/>
    <property type="project" value="TreeGrafter"/>
</dbReference>
<feature type="domain" description="RING-type" evidence="8">
    <location>
        <begin position="344"/>
        <end position="385"/>
    </location>
</feature>
<dbReference type="GO" id="GO:0016020">
    <property type="term" value="C:membrane"/>
    <property type="evidence" value="ECO:0007669"/>
    <property type="project" value="UniProtKB-SubCell"/>
</dbReference>
<dbReference type="SUPFAM" id="SSF57850">
    <property type="entry name" value="RING/U-box"/>
    <property type="match status" value="1"/>
</dbReference>
<gene>
    <name evidence="9" type="ORF">GpartN1_g739.t1</name>
</gene>
<keyword evidence="2 6" id="KW-0812">Transmembrane</keyword>
<dbReference type="PANTHER" id="PTHR22765:SF434">
    <property type="entry name" value="GB|AAD18119.1-RELATED"/>
    <property type="match status" value="1"/>
</dbReference>
<feature type="chain" id="PRO_5038920150" description="RING-type domain-containing protein" evidence="7">
    <location>
        <begin position="28"/>
        <end position="411"/>
    </location>
</feature>
<dbReference type="OrthoDB" id="8062037at2759"/>
<comment type="subcellular location">
    <subcellularLocation>
        <location evidence="1">Membrane</location>
    </subcellularLocation>
</comment>
<keyword evidence="7" id="KW-0732">Signal</keyword>
<dbReference type="Proteomes" id="UP001061958">
    <property type="component" value="Unassembled WGS sequence"/>
</dbReference>
<dbReference type="PROSITE" id="PS50089">
    <property type="entry name" value="ZF_RING_2"/>
    <property type="match status" value="1"/>
</dbReference>
<accession>A0A9C7UMT5</accession>
<keyword evidence="5" id="KW-0479">Metal-binding</keyword>
<keyword evidence="5" id="KW-0863">Zinc-finger</keyword>
<name>A0A9C7UMT5_9RHOD</name>